<keyword evidence="5 11" id="KW-0132">Cell division</keyword>
<dbReference type="Proteomes" id="UP000320244">
    <property type="component" value="Unassembled WGS sequence"/>
</dbReference>
<dbReference type="SUPFAM" id="SSF102735">
    <property type="entry name" value="Trigger factor ribosome-binding domain"/>
    <property type="match status" value="1"/>
</dbReference>
<evidence type="ECO:0000256" key="6">
    <source>
        <dbReference type="ARBA" id="ARBA00023110"/>
    </source>
</evidence>
<dbReference type="GO" id="GO:0015031">
    <property type="term" value="P:protein transport"/>
    <property type="evidence" value="ECO:0007669"/>
    <property type="project" value="UniProtKB-UniRule"/>
</dbReference>
<comment type="similarity">
    <text evidence="2 11 13">Belongs to the FKBP-type PPIase family. Tig subfamily.</text>
</comment>
<dbReference type="EC" id="5.2.1.8" evidence="3 11"/>
<evidence type="ECO:0000256" key="3">
    <source>
        <dbReference type="ARBA" id="ARBA00013194"/>
    </source>
</evidence>
<evidence type="ECO:0000256" key="10">
    <source>
        <dbReference type="ARBA" id="ARBA00029986"/>
    </source>
</evidence>
<dbReference type="SUPFAM" id="SSF109998">
    <property type="entry name" value="Triger factor/SurA peptide-binding domain-like"/>
    <property type="match status" value="1"/>
</dbReference>
<dbReference type="GO" id="GO:0044183">
    <property type="term" value="F:protein folding chaperone"/>
    <property type="evidence" value="ECO:0007669"/>
    <property type="project" value="TreeGrafter"/>
</dbReference>
<accession>A0A563E641</accession>
<dbReference type="NCBIfam" id="TIGR00115">
    <property type="entry name" value="tig"/>
    <property type="match status" value="1"/>
</dbReference>
<dbReference type="InterPro" id="IPR005215">
    <property type="entry name" value="Trig_fac"/>
</dbReference>
<feature type="compositionally biased region" description="Acidic residues" evidence="14">
    <location>
        <begin position="424"/>
        <end position="459"/>
    </location>
</feature>
<evidence type="ECO:0000256" key="14">
    <source>
        <dbReference type="SAM" id="MobiDB-lite"/>
    </source>
</evidence>
<keyword evidence="6 11" id="KW-0697">Rotamase</keyword>
<sequence>MKSAVETLNPTRVKLTVEVPYEELKPSIDAAYTSIGSQVQVPGFRKGKVPARIIDQRVGRGAVLQEAINEALPGFYGQALQENDVQPMGQPEVDVTQVPADDKQDFTFTAEVDVVPEFELPAFETIKVEVDPLEVTDEDVEAEMQTLRERFGTLVAADRPAATGDSVTVDLIATINDEPIDDVTGVAYEVGSGNMLDGMDAAIAGMSVGESKTFTTALAGGEHEGEDAEVTVTVQAVKERVLPELDDEFAQLASSHDTFAELKGEISEQAESTKRFEQGVQARDKVLDYLLENVEIPLPESVIEAEVHQHLEGEDRLEDDEHRAEVDEQARKSLKTQLMLDKIVRQDEIQVSQEELIEYLIMSAQQYGMDPNQFAQALDQQGQVPAVMGEVARRKALATVLETAKVVDTNGAEVDLKALEIEVDDADDAAAADDAADDDAADDDAADDDADDVTPESDADAAQRETVADKA</sequence>
<dbReference type="GO" id="GO:0043022">
    <property type="term" value="F:ribosome binding"/>
    <property type="evidence" value="ECO:0007669"/>
    <property type="project" value="TreeGrafter"/>
</dbReference>
<dbReference type="OrthoDB" id="9767721at2"/>
<dbReference type="GO" id="GO:0043335">
    <property type="term" value="P:protein unfolding"/>
    <property type="evidence" value="ECO:0007669"/>
    <property type="project" value="TreeGrafter"/>
</dbReference>
<keyword evidence="9 11" id="KW-0131">Cell cycle</keyword>
<comment type="catalytic activity">
    <reaction evidence="1 11 12">
        <text>[protein]-peptidylproline (omega=180) = [protein]-peptidylproline (omega=0)</text>
        <dbReference type="Rhea" id="RHEA:16237"/>
        <dbReference type="Rhea" id="RHEA-COMP:10747"/>
        <dbReference type="Rhea" id="RHEA-COMP:10748"/>
        <dbReference type="ChEBI" id="CHEBI:83833"/>
        <dbReference type="ChEBI" id="CHEBI:83834"/>
        <dbReference type="EC" id="5.2.1.8"/>
    </reaction>
</comment>
<evidence type="ECO:0000256" key="5">
    <source>
        <dbReference type="ARBA" id="ARBA00022618"/>
    </source>
</evidence>
<dbReference type="GO" id="GO:0003755">
    <property type="term" value="F:peptidyl-prolyl cis-trans isomerase activity"/>
    <property type="evidence" value="ECO:0007669"/>
    <property type="project" value="UniProtKB-UniRule"/>
</dbReference>
<feature type="region of interest" description="Disordered" evidence="14">
    <location>
        <begin position="424"/>
        <end position="471"/>
    </location>
</feature>
<dbReference type="Pfam" id="PF05698">
    <property type="entry name" value="Trigger_C"/>
    <property type="match status" value="1"/>
</dbReference>
<dbReference type="Pfam" id="PF05697">
    <property type="entry name" value="Trigger_N"/>
    <property type="match status" value="1"/>
</dbReference>
<dbReference type="InterPro" id="IPR001179">
    <property type="entry name" value="PPIase_FKBP_dom"/>
</dbReference>
<dbReference type="RefSeq" id="WP_146315728.1">
    <property type="nucleotide sequence ID" value="NZ_VCQV01000005.1"/>
</dbReference>
<evidence type="ECO:0000256" key="7">
    <source>
        <dbReference type="ARBA" id="ARBA00023186"/>
    </source>
</evidence>
<feature type="compositionally biased region" description="Basic and acidic residues" evidence="14">
    <location>
        <begin position="461"/>
        <end position="471"/>
    </location>
</feature>
<dbReference type="Pfam" id="PF00254">
    <property type="entry name" value="FKBP_C"/>
    <property type="match status" value="1"/>
</dbReference>
<evidence type="ECO:0000259" key="15">
    <source>
        <dbReference type="PROSITE" id="PS50059"/>
    </source>
</evidence>
<dbReference type="GO" id="GO:0051083">
    <property type="term" value="P:'de novo' cotranslational protein folding"/>
    <property type="evidence" value="ECO:0007669"/>
    <property type="project" value="TreeGrafter"/>
</dbReference>
<proteinExistence type="inferred from homology"/>
<dbReference type="AlphaFoldDB" id="A0A563E641"/>
<reference evidence="16 17" key="2">
    <citation type="submission" date="2019-08" db="EMBL/GenBank/DDBJ databases">
        <title>Jejuicoccus antrihumi gen. nov., sp. nov., a new member of the family Dermacoccaceae isolated from a cave.</title>
        <authorList>
            <person name="Schumann P."/>
            <person name="Kim I.S."/>
        </authorList>
    </citation>
    <scope>NUCLEOTIDE SEQUENCE [LARGE SCALE GENOMIC DNA]</scope>
    <source>
        <strain evidence="16 17">C5-26</strain>
    </source>
</reference>
<protein>
    <recommendedName>
        <fullName evidence="4 11">Trigger factor</fullName>
        <shortName evidence="11">TF</shortName>
        <ecNumber evidence="3 11">5.2.1.8</ecNumber>
    </recommendedName>
    <alternativeName>
        <fullName evidence="10 11">PPIase</fullName>
    </alternativeName>
</protein>
<dbReference type="EMBL" id="VCQV01000005">
    <property type="protein sequence ID" value="TWP37661.1"/>
    <property type="molecule type" value="Genomic_DNA"/>
</dbReference>
<evidence type="ECO:0000256" key="4">
    <source>
        <dbReference type="ARBA" id="ARBA00016902"/>
    </source>
</evidence>
<comment type="caution">
    <text evidence="16">The sequence shown here is derived from an EMBL/GenBank/DDBJ whole genome shotgun (WGS) entry which is preliminary data.</text>
</comment>
<organism evidence="16 17">
    <name type="scientific">Leekyejoonella antrihumi</name>
    <dbReference type="NCBI Taxonomy" id="1660198"/>
    <lineage>
        <taxon>Bacteria</taxon>
        <taxon>Bacillati</taxon>
        <taxon>Actinomycetota</taxon>
        <taxon>Actinomycetes</taxon>
        <taxon>Micrococcales</taxon>
        <taxon>Dermacoccaceae</taxon>
        <taxon>Leekyejoonella</taxon>
    </lineage>
</organism>
<dbReference type="GO" id="GO:0051301">
    <property type="term" value="P:cell division"/>
    <property type="evidence" value="ECO:0007669"/>
    <property type="project" value="UniProtKB-KW"/>
</dbReference>
<dbReference type="PANTHER" id="PTHR30560">
    <property type="entry name" value="TRIGGER FACTOR CHAPERONE AND PEPTIDYL-PROLYL CIS/TRANS ISOMERASE"/>
    <property type="match status" value="1"/>
</dbReference>
<dbReference type="InterPro" id="IPR037041">
    <property type="entry name" value="Trigger_fac_C_sf"/>
</dbReference>
<dbReference type="InterPro" id="IPR008881">
    <property type="entry name" value="Trigger_fac_ribosome-bd_bac"/>
</dbReference>
<dbReference type="InterPro" id="IPR027304">
    <property type="entry name" value="Trigger_fact/SurA_dom_sf"/>
</dbReference>
<comment type="function">
    <text evidence="11">Involved in protein export. Acts as a chaperone by maintaining the newly synthesized protein in an open conformation. Functions as a peptidyl-prolyl cis-trans isomerase.</text>
</comment>
<keyword evidence="11" id="KW-0963">Cytoplasm</keyword>
<dbReference type="Gene3D" id="1.10.3120.10">
    <property type="entry name" value="Trigger factor, C-terminal domain"/>
    <property type="match status" value="1"/>
</dbReference>
<dbReference type="SUPFAM" id="SSF54534">
    <property type="entry name" value="FKBP-like"/>
    <property type="match status" value="1"/>
</dbReference>
<evidence type="ECO:0000256" key="12">
    <source>
        <dbReference type="PROSITE-ProRule" id="PRU00277"/>
    </source>
</evidence>
<feature type="domain" description="PPIase FKBP-type" evidence="15">
    <location>
        <begin position="164"/>
        <end position="215"/>
    </location>
</feature>
<dbReference type="PIRSF" id="PIRSF003095">
    <property type="entry name" value="Trigger_factor"/>
    <property type="match status" value="1"/>
</dbReference>
<keyword evidence="17" id="KW-1185">Reference proteome</keyword>
<evidence type="ECO:0000256" key="2">
    <source>
        <dbReference type="ARBA" id="ARBA00005464"/>
    </source>
</evidence>
<evidence type="ECO:0000256" key="13">
    <source>
        <dbReference type="RuleBase" id="RU003914"/>
    </source>
</evidence>
<evidence type="ECO:0000256" key="8">
    <source>
        <dbReference type="ARBA" id="ARBA00023235"/>
    </source>
</evidence>
<comment type="subcellular location">
    <subcellularLocation>
        <location evidence="11">Cytoplasm</location>
    </subcellularLocation>
    <text evidence="11">About half TF is bound to the ribosome near the polypeptide exit tunnel while the other half is free in the cytoplasm.</text>
</comment>
<keyword evidence="8 11" id="KW-0413">Isomerase</keyword>
<dbReference type="HAMAP" id="MF_00303">
    <property type="entry name" value="Trigger_factor_Tig"/>
    <property type="match status" value="1"/>
</dbReference>
<reference evidence="16 17" key="1">
    <citation type="submission" date="2019-05" db="EMBL/GenBank/DDBJ databases">
        <authorList>
            <person name="Lee S.D."/>
        </authorList>
    </citation>
    <scope>NUCLEOTIDE SEQUENCE [LARGE SCALE GENOMIC DNA]</scope>
    <source>
        <strain evidence="16 17">C5-26</strain>
    </source>
</reference>
<keyword evidence="7 11" id="KW-0143">Chaperone</keyword>
<dbReference type="Gene3D" id="3.30.70.1050">
    <property type="entry name" value="Trigger factor ribosome-binding domain"/>
    <property type="match status" value="1"/>
</dbReference>
<dbReference type="GO" id="GO:0005737">
    <property type="term" value="C:cytoplasm"/>
    <property type="evidence" value="ECO:0007669"/>
    <property type="project" value="UniProtKB-SubCell"/>
</dbReference>
<dbReference type="InterPro" id="IPR036611">
    <property type="entry name" value="Trigger_fac_ribosome-bd_sf"/>
</dbReference>
<evidence type="ECO:0000256" key="1">
    <source>
        <dbReference type="ARBA" id="ARBA00000971"/>
    </source>
</evidence>
<comment type="domain">
    <text evidence="11">Consists of 3 domains; the N-terminus binds the ribosome, the middle domain has PPIase activity, while the C-terminus has intrinsic chaperone activity on its own.</text>
</comment>
<evidence type="ECO:0000313" key="17">
    <source>
        <dbReference type="Proteomes" id="UP000320244"/>
    </source>
</evidence>
<evidence type="ECO:0000313" key="16">
    <source>
        <dbReference type="EMBL" id="TWP37661.1"/>
    </source>
</evidence>
<dbReference type="InterPro" id="IPR046357">
    <property type="entry name" value="PPIase_dom_sf"/>
</dbReference>
<gene>
    <name evidence="11" type="primary">tig</name>
    <name evidence="16" type="ORF">FGL98_05500</name>
</gene>
<evidence type="ECO:0000256" key="9">
    <source>
        <dbReference type="ARBA" id="ARBA00023306"/>
    </source>
</evidence>
<dbReference type="PANTHER" id="PTHR30560:SF3">
    <property type="entry name" value="TRIGGER FACTOR-LIKE PROTEIN TIG, CHLOROPLASTIC"/>
    <property type="match status" value="1"/>
</dbReference>
<dbReference type="Gene3D" id="3.10.50.40">
    <property type="match status" value="1"/>
</dbReference>
<evidence type="ECO:0000256" key="11">
    <source>
        <dbReference type="HAMAP-Rule" id="MF_00303"/>
    </source>
</evidence>
<name>A0A563E641_9MICO</name>
<dbReference type="InterPro" id="IPR008880">
    <property type="entry name" value="Trigger_fac_C"/>
</dbReference>
<dbReference type="PROSITE" id="PS50059">
    <property type="entry name" value="FKBP_PPIASE"/>
    <property type="match status" value="1"/>
</dbReference>